<dbReference type="PANTHER" id="PTHR30383:SF5">
    <property type="entry name" value="SGNH HYDROLASE-TYPE ESTERASE DOMAIN-CONTAINING PROTEIN"/>
    <property type="match status" value="1"/>
</dbReference>
<proteinExistence type="predicted"/>
<evidence type="ECO:0000259" key="1">
    <source>
        <dbReference type="Pfam" id="PF13472"/>
    </source>
</evidence>
<dbReference type="InterPro" id="IPR051532">
    <property type="entry name" value="Ester_Hydrolysis_Enzymes"/>
</dbReference>
<dbReference type="EMBL" id="DXBB01000060">
    <property type="protein sequence ID" value="HIZ72767.1"/>
    <property type="molecule type" value="Genomic_DNA"/>
</dbReference>
<dbReference type="Gene3D" id="3.40.50.1110">
    <property type="entry name" value="SGNH hydrolase"/>
    <property type="match status" value="1"/>
</dbReference>
<organism evidence="2 3">
    <name type="scientific">Candidatus Gallimonas intestinavium</name>
    <dbReference type="NCBI Taxonomy" id="2838603"/>
    <lineage>
        <taxon>Bacteria</taxon>
        <taxon>Bacillati</taxon>
        <taxon>Bacillota</taxon>
        <taxon>Clostridia</taxon>
        <taxon>Candidatus Gallimonas</taxon>
    </lineage>
</organism>
<dbReference type="PANTHER" id="PTHR30383">
    <property type="entry name" value="THIOESTERASE 1/PROTEASE 1/LYSOPHOSPHOLIPASE L1"/>
    <property type="match status" value="1"/>
</dbReference>
<dbReference type="GO" id="GO:0004622">
    <property type="term" value="F:phosphatidylcholine lysophospholipase activity"/>
    <property type="evidence" value="ECO:0007669"/>
    <property type="project" value="TreeGrafter"/>
</dbReference>
<dbReference type="AlphaFoldDB" id="A0A9D2G5F9"/>
<reference evidence="2" key="1">
    <citation type="journal article" date="2021" name="PeerJ">
        <title>Extensive microbial diversity within the chicken gut microbiome revealed by metagenomics and culture.</title>
        <authorList>
            <person name="Gilroy R."/>
            <person name="Ravi A."/>
            <person name="Getino M."/>
            <person name="Pursley I."/>
            <person name="Horton D.L."/>
            <person name="Alikhan N.F."/>
            <person name="Baker D."/>
            <person name="Gharbi K."/>
            <person name="Hall N."/>
            <person name="Watson M."/>
            <person name="Adriaenssens E.M."/>
            <person name="Foster-Nyarko E."/>
            <person name="Jarju S."/>
            <person name="Secka A."/>
            <person name="Antonio M."/>
            <person name="Oren A."/>
            <person name="Chaudhuri R.R."/>
            <person name="La Ragione R."/>
            <person name="Hildebrand F."/>
            <person name="Pallen M.J."/>
        </authorList>
    </citation>
    <scope>NUCLEOTIDE SEQUENCE</scope>
    <source>
        <strain evidence="2">ChiW7-2402</strain>
    </source>
</reference>
<reference evidence="2" key="2">
    <citation type="submission" date="2021-04" db="EMBL/GenBank/DDBJ databases">
        <authorList>
            <person name="Gilroy R."/>
        </authorList>
    </citation>
    <scope>NUCLEOTIDE SEQUENCE</scope>
    <source>
        <strain evidence="2">ChiW7-2402</strain>
    </source>
</reference>
<keyword evidence="2" id="KW-0378">Hydrolase</keyword>
<dbReference type="InterPro" id="IPR013830">
    <property type="entry name" value="SGNH_hydro"/>
</dbReference>
<evidence type="ECO:0000313" key="3">
    <source>
        <dbReference type="Proteomes" id="UP000824102"/>
    </source>
</evidence>
<evidence type="ECO:0000313" key="2">
    <source>
        <dbReference type="EMBL" id="HIZ72767.1"/>
    </source>
</evidence>
<sequence>MKIVFFGDSITESGRNLLDPNDLGVGYVKIAAGKLRLLYPDEKIEIVNRGVGGNRTADLLARVKEDVVDEHPDFIVLQVGINDVWCRFSLGEVVTPEQFEANYRELVKELKETGARLFLVQPYVLPIGDKQRFRPFLNKFLAIIRAIAEEQELTLIPVDEIFTGVTQDIDPRQFSTDGVHPTHRGCRYIADLVIKELRKYLG</sequence>
<dbReference type="Pfam" id="PF13472">
    <property type="entry name" value="Lipase_GDSL_2"/>
    <property type="match status" value="1"/>
</dbReference>
<dbReference type="InterPro" id="IPR036514">
    <property type="entry name" value="SGNH_hydro_sf"/>
</dbReference>
<comment type="caution">
    <text evidence="2">The sequence shown here is derived from an EMBL/GenBank/DDBJ whole genome shotgun (WGS) entry which is preliminary data.</text>
</comment>
<dbReference type="CDD" id="cd01834">
    <property type="entry name" value="SGNH_hydrolase_like_2"/>
    <property type="match status" value="1"/>
</dbReference>
<gene>
    <name evidence="2" type="ORF">H9964_04220</name>
</gene>
<accession>A0A9D2G5F9</accession>
<dbReference type="Proteomes" id="UP000824102">
    <property type="component" value="Unassembled WGS sequence"/>
</dbReference>
<feature type="domain" description="SGNH hydrolase-type esterase" evidence="1">
    <location>
        <begin position="5"/>
        <end position="186"/>
    </location>
</feature>
<protein>
    <submittedName>
        <fullName evidence="2">SGNH/GDSL hydrolase family protein</fullName>
    </submittedName>
</protein>
<dbReference type="SUPFAM" id="SSF52266">
    <property type="entry name" value="SGNH hydrolase"/>
    <property type="match status" value="1"/>
</dbReference>
<name>A0A9D2G5F9_9FIRM</name>